<evidence type="ECO:0000313" key="3">
    <source>
        <dbReference type="Proteomes" id="UP000547058"/>
    </source>
</evidence>
<dbReference type="EMBL" id="JACGXS010000001">
    <property type="protein sequence ID" value="MBA8681121.1"/>
    <property type="molecule type" value="Genomic_DNA"/>
</dbReference>
<proteinExistence type="predicted"/>
<sequence>MKNWQIAGIALACFGSAGCFGGLTKESQPTMTLSEAICEVQNALIETSRGQDEARAGMKLGKATVALQLGVKDNAEVAVGGELVKGIVTWGPSAKRAKEATTGNTLTIEFVPAATGSGGNIFERFYHLNGVGTRLPASDLEALSEMSASEGHKGATGETTSPMPVPAVEPKDCSQFALKTKAPAR</sequence>
<dbReference type="PROSITE" id="PS51257">
    <property type="entry name" value="PROKAR_LIPOPROTEIN"/>
    <property type="match status" value="1"/>
</dbReference>
<comment type="caution">
    <text evidence="2">The sequence shown here is derived from an EMBL/GenBank/DDBJ whole genome shotgun (WGS) entry which is preliminary data.</text>
</comment>
<gene>
    <name evidence="2" type="ORF">H4O11_04810</name>
</gene>
<evidence type="ECO:0008006" key="4">
    <source>
        <dbReference type="Google" id="ProtNLM"/>
    </source>
</evidence>
<organism evidence="2 3">
    <name type="scientific">Stenotrophomonas tumulicola</name>
    <dbReference type="NCBI Taxonomy" id="1685415"/>
    <lineage>
        <taxon>Bacteria</taxon>
        <taxon>Pseudomonadati</taxon>
        <taxon>Pseudomonadota</taxon>
        <taxon>Gammaproteobacteria</taxon>
        <taxon>Lysobacterales</taxon>
        <taxon>Lysobacteraceae</taxon>
        <taxon>Stenotrophomonas</taxon>
    </lineage>
</organism>
<reference evidence="2 3" key="1">
    <citation type="submission" date="2020-08" db="EMBL/GenBank/DDBJ databases">
        <title>Stenotrophomonas tumulicola JCM 30961.</title>
        <authorList>
            <person name="Deng Y."/>
        </authorList>
    </citation>
    <scope>NUCLEOTIDE SEQUENCE [LARGE SCALE GENOMIC DNA]</scope>
    <source>
        <strain evidence="2 3">JCM 30961</strain>
    </source>
</reference>
<dbReference type="RefSeq" id="WP_182338203.1">
    <property type="nucleotide sequence ID" value="NZ_JACGXS010000001.1"/>
</dbReference>
<accession>A0A7W3FKX8</accession>
<dbReference type="AlphaFoldDB" id="A0A7W3FKX8"/>
<keyword evidence="3" id="KW-1185">Reference proteome</keyword>
<name>A0A7W3FKX8_9GAMM</name>
<protein>
    <recommendedName>
        <fullName evidence="4">Lipoprotein</fullName>
    </recommendedName>
</protein>
<evidence type="ECO:0000256" key="1">
    <source>
        <dbReference type="SAM" id="MobiDB-lite"/>
    </source>
</evidence>
<feature type="region of interest" description="Disordered" evidence="1">
    <location>
        <begin position="145"/>
        <end position="185"/>
    </location>
</feature>
<dbReference type="Proteomes" id="UP000547058">
    <property type="component" value="Unassembled WGS sequence"/>
</dbReference>
<evidence type="ECO:0000313" key="2">
    <source>
        <dbReference type="EMBL" id="MBA8681121.1"/>
    </source>
</evidence>